<keyword evidence="4" id="KW-1185">Reference proteome</keyword>
<reference evidence="3" key="2">
    <citation type="submission" date="2020-12" db="EMBL/GenBank/DDBJ databases">
        <title>New Spironucleus salmonicida genome in near-complete chromosomes.</title>
        <authorList>
            <person name="Xu F."/>
            <person name="Kurt Z."/>
            <person name="Jimenez-Gonzalez A."/>
            <person name="Astvaldsson A."/>
            <person name="Andersson J.O."/>
            <person name="Svard S.G."/>
        </authorList>
    </citation>
    <scope>NUCLEOTIDE SEQUENCE</scope>
    <source>
        <strain evidence="3">ATCC 50377</strain>
    </source>
</reference>
<organism evidence="2">
    <name type="scientific">Spironucleus salmonicida</name>
    <dbReference type="NCBI Taxonomy" id="348837"/>
    <lineage>
        <taxon>Eukaryota</taxon>
        <taxon>Metamonada</taxon>
        <taxon>Diplomonadida</taxon>
        <taxon>Hexamitidae</taxon>
        <taxon>Hexamitinae</taxon>
        <taxon>Spironucleus</taxon>
    </lineage>
</organism>
<dbReference type="AlphaFoldDB" id="V6LHV3"/>
<evidence type="ECO:0000259" key="1">
    <source>
        <dbReference type="Pfam" id="PF01399"/>
    </source>
</evidence>
<gene>
    <name evidence="2" type="ORF">SS50377_16940</name>
    <name evidence="3" type="ORF">SS50377_27434</name>
</gene>
<dbReference type="EMBL" id="KI546139">
    <property type="protein sequence ID" value="EST43276.1"/>
    <property type="molecule type" value="Genomic_DNA"/>
</dbReference>
<feature type="domain" description="PCI" evidence="1">
    <location>
        <begin position="224"/>
        <end position="270"/>
    </location>
</feature>
<evidence type="ECO:0000313" key="3">
    <source>
        <dbReference type="EMBL" id="KAH0571134.1"/>
    </source>
</evidence>
<evidence type="ECO:0000313" key="2">
    <source>
        <dbReference type="EMBL" id="EST43276.1"/>
    </source>
</evidence>
<dbReference type="VEuPathDB" id="GiardiaDB:SS50377_27434"/>
<dbReference type="EMBL" id="AUWU02000007">
    <property type="protein sequence ID" value="KAH0571134.1"/>
    <property type="molecule type" value="Genomic_DNA"/>
</dbReference>
<accession>V6LHV3</accession>
<sequence>METLISNRQYFQIGEQIKQAIFDKTDLQISNLNSIFHFLDQEILTTYFAFVEKKIPDDLRKIQHPTTLAIIHAFDVLQKVQNKQIEVISELGIKFELLPAQVLMAKAELLSAIFDRKNVCQYYVKLSTFPEFLVADALREFGDLAWAAGIMENEMMMGFPIRYLERFAAMTELLHVDSVVEIGVNAIAKYENWEICVTQESARKWQILTAVMNYLMRQPVSDRSKLGYQSALEQLKIQEFELELIISEMVLKGLIKASIDTVAQVFCVTWVKPLVLDQKGRDIVVERLSEWSARIQQTKGLIERIMVEDDEAV</sequence>
<reference evidence="2 3" key="1">
    <citation type="journal article" date="2014" name="PLoS Genet.">
        <title>The Genome of Spironucleus salmonicida Highlights a Fish Pathogen Adapted to Fluctuating Environments.</title>
        <authorList>
            <person name="Xu F."/>
            <person name="Jerlstrom-Hultqvist J."/>
            <person name="Einarsson E."/>
            <person name="Astvaldsson A."/>
            <person name="Svard S.G."/>
            <person name="Andersson J.O."/>
        </authorList>
    </citation>
    <scope>NUCLEOTIDE SEQUENCE</scope>
    <source>
        <strain evidence="3">ATCC 50377</strain>
    </source>
</reference>
<dbReference type="Proteomes" id="UP000018208">
    <property type="component" value="Unassembled WGS sequence"/>
</dbReference>
<evidence type="ECO:0000313" key="4">
    <source>
        <dbReference type="Proteomes" id="UP000018208"/>
    </source>
</evidence>
<dbReference type="InterPro" id="IPR000717">
    <property type="entry name" value="PCI_dom"/>
</dbReference>
<name>V6LHV3_9EUKA</name>
<dbReference type="OrthoDB" id="1093at2759"/>
<protein>
    <submittedName>
        <fullName evidence="2">PCI domain-containing protein</fullName>
    </submittedName>
</protein>
<dbReference type="Pfam" id="PF01399">
    <property type="entry name" value="PCI"/>
    <property type="match status" value="1"/>
</dbReference>
<proteinExistence type="predicted"/>